<feature type="region of interest" description="Disordered" evidence="1">
    <location>
        <begin position="42"/>
        <end position="69"/>
    </location>
</feature>
<dbReference type="STRING" id="210143.A0A1R3HZH9"/>
<dbReference type="PANTHER" id="PTHR13021">
    <property type="entry name" value="PRE-MRNA-SPLICING FACTOR ISY1"/>
    <property type="match status" value="1"/>
</dbReference>
<comment type="caution">
    <text evidence="2">The sequence shown here is derived from an EMBL/GenBank/DDBJ whole genome shotgun (WGS) entry which is preliminary data.</text>
</comment>
<dbReference type="InterPro" id="IPR009360">
    <property type="entry name" value="Isy1"/>
</dbReference>
<dbReference type="GO" id="GO:0000350">
    <property type="term" value="P:generation of catalytic spliceosome for second transesterification step"/>
    <property type="evidence" value="ECO:0007669"/>
    <property type="project" value="InterPro"/>
</dbReference>
<evidence type="ECO:0000313" key="2">
    <source>
        <dbReference type="EMBL" id="OMO75730.1"/>
    </source>
</evidence>
<dbReference type="EMBL" id="AWWV01010984">
    <property type="protein sequence ID" value="OMO75730.1"/>
    <property type="molecule type" value="Genomic_DNA"/>
</dbReference>
<name>A0A1R3HZH9_COCAP</name>
<accession>A0A1R3HZH9</accession>
<dbReference type="Pfam" id="PF06246">
    <property type="entry name" value="Isy1"/>
    <property type="match status" value="1"/>
</dbReference>
<dbReference type="Gramene" id="OMO75730">
    <property type="protein sequence ID" value="OMO75730"/>
    <property type="gene ID" value="CCACVL1_16063"/>
</dbReference>
<evidence type="ECO:0000256" key="1">
    <source>
        <dbReference type="SAM" id="MobiDB-lite"/>
    </source>
</evidence>
<reference evidence="2 3" key="1">
    <citation type="submission" date="2013-09" db="EMBL/GenBank/DDBJ databases">
        <title>Corchorus capsularis genome sequencing.</title>
        <authorList>
            <person name="Alam M."/>
            <person name="Haque M.S."/>
            <person name="Islam M.S."/>
            <person name="Emdad E.M."/>
            <person name="Islam M.M."/>
            <person name="Ahmed B."/>
            <person name="Halim A."/>
            <person name="Hossen Q.M.M."/>
            <person name="Hossain M.Z."/>
            <person name="Ahmed R."/>
            <person name="Khan M.M."/>
            <person name="Islam R."/>
            <person name="Rashid M.M."/>
            <person name="Khan S.A."/>
            <person name="Rahman M.S."/>
            <person name="Alam M."/>
        </authorList>
    </citation>
    <scope>NUCLEOTIDE SEQUENCE [LARGE SCALE GENOMIC DNA]</scope>
    <source>
        <strain evidence="3">cv. CVL-1</strain>
        <tissue evidence="2">Whole seedling</tissue>
    </source>
</reference>
<proteinExistence type="predicted"/>
<gene>
    <name evidence="2" type="ORF">CCACVL1_16063</name>
</gene>
<dbReference type="Proteomes" id="UP000188268">
    <property type="component" value="Unassembled WGS sequence"/>
</dbReference>
<protein>
    <submittedName>
        <fullName evidence="2">Isy1-like splicing</fullName>
    </submittedName>
</protein>
<evidence type="ECO:0000313" key="3">
    <source>
        <dbReference type="Proteomes" id="UP000188268"/>
    </source>
</evidence>
<organism evidence="2 3">
    <name type="scientific">Corchorus capsularis</name>
    <name type="common">Jute</name>
    <dbReference type="NCBI Taxonomy" id="210143"/>
    <lineage>
        <taxon>Eukaryota</taxon>
        <taxon>Viridiplantae</taxon>
        <taxon>Streptophyta</taxon>
        <taxon>Embryophyta</taxon>
        <taxon>Tracheophyta</taxon>
        <taxon>Spermatophyta</taxon>
        <taxon>Magnoliopsida</taxon>
        <taxon>eudicotyledons</taxon>
        <taxon>Gunneridae</taxon>
        <taxon>Pentapetalae</taxon>
        <taxon>rosids</taxon>
        <taxon>malvids</taxon>
        <taxon>Malvales</taxon>
        <taxon>Malvaceae</taxon>
        <taxon>Grewioideae</taxon>
        <taxon>Apeibeae</taxon>
        <taxon>Corchorus</taxon>
    </lineage>
</organism>
<feature type="non-terminal residue" evidence="2">
    <location>
        <position position="84"/>
    </location>
</feature>
<dbReference type="OrthoDB" id="1739576at2759"/>
<dbReference type="OMA" id="EWRRKGT"/>
<keyword evidence="3" id="KW-1185">Reference proteome</keyword>
<sequence length="84" mass="9729">MAKKLPRVRELFEKPPELRKRRSKYNISKRIDASYYGYRDGEDGVLEKEEGPSEANLREEEADEEWRRKGTKEVVTVGVAAASE</sequence>
<dbReference type="AlphaFoldDB" id="A0A1R3HZH9"/>